<protein>
    <submittedName>
        <fullName evidence="1">Uncharacterized protein</fullName>
    </submittedName>
</protein>
<gene>
    <name evidence="1" type="ORF">DK847_12865</name>
</gene>
<comment type="caution">
    <text evidence="1">The sequence shown here is derived from an EMBL/GenBank/DDBJ whole genome shotgun (WGS) entry which is preliminary data.</text>
</comment>
<keyword evidence="2" id="KW-1185">Reference proteome</keyword>
<evidence type="ECO:0000313" key="2">
    <source>
        <dbReference type="Proteomes" id="UP000248795"/>
    </source>
</evidence>
<reference evidence="2" key="1">
    <citation type="submission" date="2018-06" db="EMBL/GenBank/DDBJ databases">
        <title>Aestuariibacter litoralis strain KCTC 52945T.</title>
        <authorList>
            <person name="Li X."/>
            <person name="Salam N."/>
            <person name="Li J.-L."/>
            <person name="Chen Y.-M."/>
            <person name="Yang Z.-W."/>
            <person name="Zhang L.-Y."/>
            <person name="Han M.-X."/>
            <person name="Xiao M."/>
            <person name="Li W.-J."/>
        </authorList>
    </citation>
    <scope>NUCLEOTIDE SEQUENCE [LARGE SCALE GENOMIC DNA]</scope>
    <source>
        <strain evidence="2">KCTC 52945</strain>
    </source>
</reference>
<dbReference type="Proteomes" id="UP000248795">
    <property type="component" value="Unassembled WGS sequence"/>
</dbReference>
<sequence>MIKSKGDLIVITREFLKYRVQGAIDTNRFSSGIMIQLSQEKKRRTDTQCSLCEICMAHTLD</sequence>
<proteinExistence type="predicted"/>
<name>A0A2W2BL89_9HYPH</name>
<organism evidence="1 2">
    <name type="scientific">Aestuariivirga litoralis</name>
    <dbReference type="NCBI Taxonomy" id="2650924"/>
    <lineage>
        <taxon>Bacteria</taxon>
        <taxon>Pseudomonadati</taxon>
        <taxon>Pseudomonadota</taxon>
        <taxon>Alphaproteobacteria</taxon>
        <taxon>Hyphomicrobiales</taxon>
        <taxon>Aestuariivirgaceae</taxon>
        <taxon>Aestuariivirga</taxon>
    </lineage>
</organism>
<dbReference type="AlphaFoldDB" id="A0A2W2BL89"/>
<accession>A0A2W2BL89</accession>
<evidence type="ECO:0000313" key="1">
    <source>
        <dbReference type="EMBL" id="PZF76677.1"/>
    </source>
</evidence>
<dbReference type="EMBL" id="QKVK01000005">
    <property type="protein sequence ID" value="PZF76677.1"/>
    <property type="molecule type" value="Genomic_DNA"/>
</dbReference>